<dbReference type="InterPro" id="IPR050077">
    <property type="entry name" value="LexA_repressor"/>
</dbReference>
<evidence type="ECO:0000256" key="4">
    <source>
        <dbReference type="ARBA" id="ARBA00022801"/>
    </source>
</evidence>
<keyword evidence="2" id="KW-0235">DNA replication</keyword>
<dbReference type="GO" id="GO:0003677">
    <property type="term" value="F:DNA binding"/>
    <property type="evidence" value="ECO:0007669"/>
    <property type="project" value="UniProtKB-KW"/>
</dbReference>
<dbReference type="GO" id="GO:0009432">
    <property type="term" value="P:SOS response"/>
    <property type="evidence" value="ECO:0007669"/>
    <property type="project" value="UniProtKB-KW"/>
</dbReference>
<keyword evidence="6" id="KW-0805">Transcription regulation</keyword>
<evidence type="ECO:0000259" key="11">
    <source>
        <dbReference type="Pfam" id="PF01726"/>
    </source>
</evidence>
<protein>
    <submittedName>
        <fullName evidence="12">Repressor LexA</fullName>
    </submittedName>
</protein>
<dbReference type="InterPro" id="IPR036286">
    <property type="entry name" value="LexA/Signal_pep-like_sf"/>
</dbReference>
<evidence type="ECO:0000256" key="7">
    <source>
        <dbReference type="ARBA" id="ARBA00023125"/>
    </source>
</evidence>
<dbReference type="FunFam" id="1.10.10.10:FF:000009">
    <property type="entry name" value="LexA repressor"/>
    <property type="match status" value="1"/>
</dbReference>
<evidence type="ECO:0000256" key="2">
    <source>
        <dbReference type="ARBA" id="ARBA00022705"/>
    </source>
</evidence>
<reference evidence="12" key="1">
    <citation type="journal article" date="2020" name="mSystems">
        <title>Genome- and Community-Level Interaction Insights into Carbon Utilization and Element Cycling Functions of Hydrothermarchaeota in Hydrothermal Sediment.</title>
        <authorList>
            <person name="Zhou Z."/>
            <person name="Liu Y."/>
            <person name="Xu W."/>
            <person name="Pan J."/>
            <person name="Luo Z.H."/>
            <person name="Li M."/>
        </authorList>
    </citation>
    <scope>NUCLEOTIDE SEQUENCE [LARGE SCALE GENOMIC DNA]</scope>
    <source>
        <strain evidence="12">SpSt-716</strain>
    </source>
</reference>
<evidence type="ECO:0000256" key="1">
    <source>
        <dbReference type="ARBA" id="ARBA00022491"/>
    </source>
</evidence>
<evidence type="ECO:0000256" key="10">
    <source>
        <dbReference type="ARBA" id="ARBA00023236"/>
    </source>
</evidence>
<dbReference type="AlphaFoldDB" id="A0A7V3YMY9"/>
<keyword evidence="8" id="KW-0804">Transcription</keyword>
<evidence type="ECO:0000256" key="9">
    <source>
        <dbReference type="ARBA" id="ARBA00023204"/>
    </source>
</evidence>
<dbReference type="GO" id="GO:0006281">
    <property type="term" value="P:DNA repair"/>
    <property type="evidence" value="ECO:0007669"/>
    <property type="project" value="UniProtKB-KW"/>
</dbReference>
<organism evidence="12">
    <name type="scientific">Candidatus Caldatribacterium californiense</name>
    <dbReference type="NCBI Taxonomy" id="1454726"/>
    <lineage>
        <taxon>Bacteria</taxon>
        <taxon>Pseudomonadati</taxon>
        <taxon>Atribacterota</taxon>
        <taxon>Atribacteria</taxon>
        <taxon>Atribacterales</taxon>
        <taxon>Candidatus Caldatribacteriaceae</taxon>
        <taxon>Candidatus Caldatribacterium</taxon>
    </lineage>
</organism>
<dbReference type="InterPro" id="IPR006199">
    <property type="entry name" value="LexA_DNA-bd_dom"/>
</dbReference>
<dbReference type="GO" id="GO:0006260">
    <property type="term" value="P:DNA replication"/>
    <property type="evidence" value="ECO:0007669"/>
    <property type="project" value="UniProtKB-KW"/>
</dbReference>
<keyword evidence="10" id="KW-0742">SOS response</keyword>
<evidence type="ECO:0000256" key="8">
    <source>
        <dbReference type="ARBA" id="ARBA00023163"/>
    </source>
</evidence>
<dbReference type="PANTHER" id="PTHR33516:SF2">
    <property type="entry name" value="LEXA REPRESSOR-RELATED"/>
    <property type="match status" value="1"/>
</dbReference>
<dbReference type="GO" id="GO:0004252">
    <property type="term" value="F:serine-type endopeptidase activity"/>
    <property type="evidence" value="ECO:0007669"/>
    <property type="project" value="InterPro"/>
</dbReference>
<sequence>MKPKGPISPREEEILSFITRYCQERGYPPTVREIGKAVGLQSSCSVHYHLRKLEAKGFIRRKPAKPRAIELVSSSEESLPSEEIVFVPLLRGVTQGREGVCLEFTRAFFPFPRHFVGEGEYFVFRVQNGAFSRWHILEGDYLLVERGETFRNGALLFLVSQGRVFLERDDLWEGEGSGSVIGRVVGVWRKL</sequence>
<dbReference type="InterPro" id="IPR036390">
    <property type="entry name" value="WH_DNA-bd_sf"/>
</dbReference>
<keyword evidence="7" id="KW-0238">DNA-binding</keyword>
<feature type="domain" description="LexA repressor DNA-binding" evidence="11">
    <location>
        <begin position="6"/>
        <end position="68"/>
    </location>
</feature>
<dbReference type="Pfam" id="PF01726">
    <property type="entry name" value="LexA_DNA_bind"/>
    <property type="match status" value="1"/>
</dbReference>
<dbReference type="SUPFAM" id="SSF46785">
    <property type="entry name" value="Winged helix' DNA-binding domain"/>
    <property type="match status" value="1"/>
</dbReference>
<keyword evidence="5" id="KW-0068">Autocatalytic cleavage</keyword>
<dbReference type="GO" id="GO:0006508">
    <property type="term" value="P:proteolysis"/>
    <property type="evidence" value="ECO:0007669"/>
    <property type="project" value="InterPro"/>
</dbReference>
<accession>A0A7V3YMY9</accession>
<keyword evidence="9" id="KW-0234">DNA repair</keyword>
<keyword evidence="1" id="KW-0678">Repressor</keyword>
<dbReference type="SUPFAM" id="SSF51306">
    <property type="entry name" value="LexA/Signal peptidase"/>
    <property type="match status" value="1"/>
</dbReference>
<keyword evidence="4" id="KW-0378">Hydrolase</keyword>
<dbReference type="InterPro" id="IPR036388">
    <property type="entry name" value="WH-like_DNA-bd_sf"/>
</dbReference>
<evidence type="ECO:0000256" key="6">
    <source>
        <dbReference type="ARBA" id="ARBA00023015"/>
    </source>
</evidence>
<evidence type="ECO:0000256" key="3">
    <source>
        <dbReference type="ARBA" id="ARBA00022763"/>
    </source>
</evidence>
<dbReference type="EMBL" id="DTEN01000324">
    <property type="protein sequence ID" value="HGI75613.1"/>
    <property type="molecule type" value="Genomic_DNA"/>
</dbReference>
<dbReference type="PANTHER" id="PTHR33516">
    <property type="entry name" value="LEXA REPRESSOR"/>
    <property type="match status" value="1"/>
</dbReference>
<gene>
    <name evidence="12" type="ORF">ENU96_08060</name>
</gene>
<dbReference type="Gene3D" id="1.10.10.10">
    <property type="entry name" value="Winged helix-like DNA-binding domain superfamily/Winged helix DNA-binding domain"/>
    <property type="match status" value="1"/>
</dbReference>
<comment type="caution">
    <text evidence="12">The sequence shown here is derived from an EMBL/GenBank/DDBJ whole genome shotgun (WGS) entry which is preliminary data.</text>
</comment>
<evidence type="ECO:0000256" key="5">
    <source>
        <dbReference type="ARBA" id="ARBA00022813"/>
    </source>
</evidence>
<keyword evidence="3" id="KW-0227">DNA damage</keyword>
<evidence type="ECO:0000313" key="12">
    <source>
        <dbReference type="EMBL" id="HGI75613.1"/>
    </source>
</evidence>
<proteinExistence type="predicted"/>
<name>A0A7V3YMY9_9BACT</name>